<evidence type="ECO:0000313" key="3">
    <source>
        <dbReference type="Proteomes" id="UP000734854"/>
    </source>
</evidence>
<name>A0A8J5HN66_ZINOF</name>
<proteinExistence type="predicted"/>
<dbReference type="Proteomes" id="UP000734854">
    <property type="component" value="Unassembled WGS sequence"/>
</dbReference>
<gene>
    <name evidence="2" type="ORF">ZIOFF_009661</name>
</gene>
<feature type="region of interest" description="Disordered" evidence="1">
    <location>
        <begin position="160"/>
        <end position="192"/>
    </location>
</feature>
<feature type="compositionally biased region" description="Polar residues" evidence="1">
    <location>
        <begin position="170"/>
        <end position="185"/>
    </location>
</feature>
<reference evidence="2 3" key="1">
    <citation type="submission" date="2020-08" db="EMBL/GenBank/DDBJ databases">
        <title>Plant Genome Project.</title>
        <authorList>
            <person name="Zhang R.-G."/>
        </authorList>
    </citation>
    <scope>NUCLEOTIDE SEQUENCE [LARGE SCALE GENOMIC DNA]</scope>
    <source>
        <tissue evidence="2">Rhizome</tissue>
    </source>
</reference>
<evidence type="ECO:0000313" key="2">
    <source>
        <dbReference type="EMBL" id="KAG6527550.1"/>
    </source>
</evidence>
<comment type="caution">
    <text evidence="2">The sequence shown here is derived from an EMBL/GenBank/DDBJ whole genome shotgun (WGS) entry which is preliminary data.</text>
</comment>
<keyword evidence="3" id="KW-1185">Reference proteome</keyword>
<sequence length="192" mass="21224">MPRISARNHLLIESLGSPSSDSTAFRCVGILKPKLNNVEEESWEELENADIGSGAPSLRWLVWPNIDEVSKAIMAAECPQIIVNPPFGFPEVPNEALDFVALDYSIIDGIDPKTWDVSGTARGSAPKLTVSNETSELSIADFLEGRATLVPKQAIYARQNKRRAKREHLMSSSSPKSIMRASQASKFLHHRR</sequence>
<protein>
    <submittedName>
        <fullName evidence="2">Uncharacterized protein</fullName>
    </submittedName>
</protein>
<evidence type="ECO:0000256" key="1">
    <source>
        <dbReference type="SAM" id="MobiDB-lite"/>
    </source>
</evidence>
<organism evidence="2 3">
    <name type="scientific">Zingiber officinale</name>
    <name type="common">Ginger</name>
    <name type="synonym">Amomum zingiber</name>
    <dbReference type="NCBI Taxonomy" id="94328"/>
    <lineage>
        <taxon>Eukaryota</taxon>
        <taxon>Viridiplantae</taxon>
        <taxon>Streptophyta</taxon>
        <taxon>Embryophyta</taxon>
        <taxon>Tracheophyta</taxon>
        <taxon>Spermatophyta</taxon>
        <taxon>Magnoliopsida</taxon>
        <taxon>Liliopsida</taxon>
        <taxon>Zingiberales</taxon>
        <taxon>Zingiberaceae</taxon>
        <taxon>Zingiber</taxon>
    </lineage>
</organism>
<dbReference type="AlphaFoldDB" id="A0A8J5HN66"/>
<dbReference type="EMBL" id="JACMSC010000003">
    <property type="protein sequence ID" value="KAG6527550.1"/>
    <property type="molecule type" value="Genomic_DNA"/>
</dbReference>
<accession>A0A8J5HN66</accession>